<evidence type="ECO:0000256" key="1">
    <source>
        <dbReference type="SAM" id="Phobius"/>
    </source>
</evidence>
<evidence type="ECO:0000313" key="2">
    <source>
        <dbReference type="EMBL" id="SDF61308.1"/>
    </source>
</evidence>
<dbReference type="STRING" id="104663.SAMN04488121_102438"/>
<organism evidence="2 3">
    <name type="scientific">Chitinophaga filiformis</name>
    <name type="common">Myxococcus filiformis</name>
    <name type="synonym">Flexibacter filiformis</name>
    <dbReference type="NCBI Taxonomy" id="104663"/>
    <lineage>
        <taxon>Bacteria</taxon>
        <taxon>Pseudomonadati</taxon>
        <taxon>Bacteroidota</taxon>
        <taxon>Chitinophagia</taxon>
        <taxon>Chitinophagales</taxon>
        <taxon>Chitinophagaceae</taxon>
        <taxon>Chitinophaga</taxon>
    </lineage>
</organism>
<dbReference type="Proteomes" id="UP000199045">
    <property type="component" value="Unassembled WGS sequence"/>
</dbReference>
<accession>A0A1G7MHF7</accession>
<feature type="transmembrane region" description="Helical" evidence="1">
    <location>
        <begin position="52"/>
        <end position="73"/>
    </location>
</feature>
<dbReference type="RefSeq" id="WP_089830800.1">
    <property type="nucleotide sequence ID" value="NZ_FNBN01000002.1"/>
</dbReference>
<feature type="transmembrane region" description="Helical" evidence="1">
    <location>
        <begin position="20"/>
        <end position="40"/>
    </location>
</feature>
<feature type="transmembrane region" description="Helical" evidence="1">
    <location>
        <begin position="264"/>
        <end position="284"/>
    </location>
</feature>
<keyword evidence="1" id="KW-0812">Transmembrane</keyword>
<gene>
    <name evidence="2" type="ORF">SAMN04488121_102438</name>
</gene>
<dbReference type="EMBL" id="FNBN01000002">
    <property type="protein sequence ID" value="SDF61308.1"/>
    <property type="molecule type" value="Genomic_DNA"/>
</dbReference>
<feature type="transmembrane region" description="Helical" evidence="1">
    <location>
        <begin position="330"/>
        <end position="353"/>
    </location>
</feature>
<evidence type="ECO:0000313" key="3">
    <source>
        <dbReference type="Proteomes" id="UP000199045"/>
    </source>
</evidence>
<keyword evidence="1" id="KW-1133">Transmembrane helix</keyword>
<protein>
    <submittedName>
        <fullName evidence="2">Uncharacterized protein</fullName>
    </submittedName>
</protein>
<reference evidence="3" key="1">
    <citation type="submission" date="2016-10" db="EMBL/GenBank/DDBJ databases">
        <authorList>
            <person name="Varghese N."/>
            <person name="Submissions S."/>
        </authorList>
    </citation>
    <scope>NUCLEOTIDE SEQUENCE [LARGE SCALE GENOMIC DNA]</scope>
    <source>
        <strain evidence="3">DSM 527</strain>
    </source>
</reference>
<feature type="transmembrane region" description="Helical" evidence="1">
    <location>
        <begin position="134"/>
        <end position="156"/>
    </location>
</feature>
<dbReference type="OrthoDB" id="9836556at2"/>
<name>A0A1G7MHF7_CHIFI</name>
<feature type="transmembrane region" description="Helical" evidence="1">
    <location>
        <begin position="85"/>
        <end position="102"/>
    </location>
</feature>
<feature type="transmembrane region" description="Helical" evidence="1">
    <location>
        <begin position="233"/>
        <end position="252"/>
    </location>
</feature>
<feature type="transmembrane region" description="Helical" evidence="1">
    <location>
        <begin position="108"/>
        <end position="127"/>
    </location>
</feature>
<keyword evidence="1" id="KW-0472">Membrane</keyword>
<feature type="transmembrane region" description="Helical" evidence="1">
    <location>
        <begin position="176"/>
        <end position="198"/>
    </location>
</feature>
<sequence length="399" mass="44718">MKYETTLQPKADKAALCLKAADYLAFAFCCIYYSYCIWIYPVVGANNKAAFLPYVMLPFGLAILTVLTLVRLLKQPIKLQLGHNILLAAVVVGCLAWAFCWGTIGNEAIINCLCTLMAVCILVYYLPKYLLGHFFWLLTAILFIQISQGYYQLLAGRLSSHKPPVIRGHWNTAAEFASYMLAAYPLLLYTTIQILPHASVVGKAYQRNKILLPLIGTLLMGQLLCHIGSARHWYLFVFENVFSGYIIARSWLNPFSKKFHLLNRLVMGWGLALGALIYIVAFSMPHNLMLLYLLLGILLCINKMLVGLNFIFYMRLYLVICCLLAMDNYVFNMPAILFIAVVFAAFLCAIVAIGPKQPEVEVPCYMLMLAVLALFAATLLATGKLATIIRLSGKDFKII</sequence>
<feature type="transmembrane region" description="Helical" evidence="1">
    <location>
        <begin position="210"/>
        <end position="227"/>
    </location>
</feature>
<proteinExistence type="predicted"/>
<feature type="transmembrane region" description="Helical" evidence="1">
    <location>
        <begin position="365"/>
        <end position="389"/>
    </location>
</feature>
<dbReference type="AlphaFoldDB" id="A0A1G7MHF7"/>
<feature type="transmembrane region" description="Helical" evidence="1">
    <location>
        <begin position="290"/>
        <end position="318"/>
    </location>
</feature>